<dbReference type="InterPro" id="IPR000866">
    <property type="entry name" value="AhpC/TSA"/>
</dbReference>
<dbReference type="PANTHER" id="PTHR42852:SF17">
    <property type="entry name" value="THIOREDOXIN-LIKE PROTEIN HI_1115"/>
    <property type="match status" value="1"/>
</dbReference>
<feature type="signal peptide" evidence="2">
    <location>
        <begin position="1"/>
        <end position="19"/>
    </location>
</feature>
<dbReference type="EMBL" id="MFSU01000076">
    <property type="protein sequence ID" value="OGI46692.1"/>
    <property type="molecule type" value="Genomic_DNA"/>
</dbReference>
<dbReference type="InterPro" id="IPR036249">
    <property type="entry name" value="Thioredoxin-like_sf"/>
</dbReference>
<evidence type="ECO:0000256" key="2">
    <source>
        <dbReference type="SAM" id="SignalP"/>
    </source>
</evidence>
<evidence type="ECO:0000256" key="1">
    <source>
        <dbReference type="ARBA" id="ARBA00023284"/>
    </source>
</evidence>
<dbReference type="Pfam" id="PF00578">
    <property type="entry name" value="AhpC-TSA"/>
    <property type="match status" value="1"/>
</dbReference>
<dbReference type="PANTHER" id="PTHR42852">
    <property type="entry name" value="THIOL:DISULFIDE INTERCHANGE PROTEIN DSBE"/>
    <property type="match status" value="1"/>
</dbReference>
<comment type="caution">
    <text evidence="4">The sequence shown here is derived from an EMBL/GenBank/DDBJ whole genome shotgun (WGS) entry which is preliminary data.</text>
</comment>
<dbReference type="Gene3D" id="3.40.30.10">
    <property type="entry name" value="Glutaredoxin"/>
    <property type="match status" value="1"/>
</dbReference>
<dbReference type="InterPro" id="IPR050553">
    <property type="entry name" value="Thioredoxin_ResA/DsbE_sf"/>
</dbReference>
<sequence length="180" mass="19353">MTSSTRNILLLVTALAAVAGAYSVGQKLTTTGPSSRLGEAPTGKVEFALPDLEGKARAPGDWAGRVVVLNFWATWCPPCRDEIPLFIELQNKYAAQGLQIVGIAIDSKDNVASYRKTAGINYPLLLGRDEGLPLMKQYGNTPGALPFSVVIGRNGEVITRKLGVFKRDEILNLVQAALRT</sequence>
<organism evidence="4 5">
    <name type="scientific">Candidatus Muproteobacteria bacterium RBG_16_65_34</name>
    <dbReference type="NCBI Taxonomy" id="1817760"/>
    <lineage>
        <taxon>Bacteria</taxon>
        <taxon>Pseudomonadati</taxon>
        <taxon>Pseudomonadota</taxon>
        <taxon>Candidatus Muproteobacteria</taxon>
    </lineage>
</organism>
<dbReference type="PROSITE" id="PS51352">
    <property type="entry name" value="THIOREDOXIN_2"/>
    <property type="match status" value="1"/>
</dbReference>
<gene>
    <name evidence="4" type="ORF">A2151_06060</name>
</gene>
<proteinExistence type="predicted"/>
<keyword evidence="1" id="KW-0676">Redox-active center</keyword>
<name>A0A1F6TNM8_9PROT</name>
<evidence type="ECO:0000313" key="4">
    <source>
        <dbReference type="EMBL" id="OGI46692.1"/>
    </source>
</evidence>
<feature type="chain" id="PRO_5009526753" description="Thioredoxin domain-containing protein" evidence="2">
    <location>
        <begin position="20"/>
        <end position="180"/>
    </location>
</feature>
<evidence type="ECO:0000313" key="5">
    <source>
        <dbReference type="Proteomes" id="UP000178885"/>
    </source>
</evidence>
<keyword evidence="2" id="KW-0732">Signal</keyword>
<evidence type="ECO:0000259" key="3">
    <source>
        <dbReference type="PROSITE" id="PS51352"/>
    </source>
</evidence>
<dbReference type="PROSITE" id="PS00194">
    <property type="entry name" value="THIOREDOXIN_1"/>
    <property type="match status" value="1"/>
</dbReference>
<reference evidence="4 5" key="1">
    <citation type="journal article" date="2016" name="Nat. Commun.">
        <title>Thousands of microbial genomes shed light on interconnected biogeochemical processes in an aquifer system.</title>
        <authorList>
            <person name="Anantharaman K."/>
            <person name="Brown C.T."/>
            <person name="Hug L.A."/>
            <person name="Sharon I."/>
            <person name="Castelle C.J."/>
            <person name="Probst A.J."/>
            <person name="Thomas B.C."/>
            <person name="Singh A."/>
            <person name="Wilkins M.J."/>
            <person name="Karaoz U."/>
            <person name="Brodie E.L."/>
            <person name="Williams K.H."/>
            <person name="Hubbard S.S."/>
            <person name="Banfield J.F."/>
        </authorList>
    </citation>
    <scope>NUCLEOTIDE SEQUENCE [LARGE SCALE GENOMIC DNA]</scope>
</reference>
<dbReference type="InterPro" id="IPR017937">
    <property type="entry name" value="Thioredoxin_CS"/>
</dbReference>
<dbReference type="InterPro" id="IPR013766">
    <property type="entry name" value="Thioredoxin_domain"/>
</dbReference>
<protein>
    <recommendedName>
        <fullName evidence="3">Thioredoxin domain-containing protein</fullName>
    </recommendedName>
</protein>
<dbReference type="GO" id="GO:0016209">
    <property type="term" value="F:antioxidant activity"/>
    <property type="evidence" value="ECO:0007669"/>
    <property type="project" value="InterPro"/>
</dbReference>
<dbReference type="SUPFAM" id="SSF52833">
    <property type="entry name" value="Thioredoxin-like"/>
    <property type="match status" value="1"/>
</dbReference>
<dbReference type="CDD" id="cd02966">
    <property type="entry name" value="TlpA_like_family"/>
    <property type="match status" value="1"/>
</dbReference>
<dbReference type="Proteomes" id="UP000178885">
    <property type="component" value="Unassembled WGS sequence"/>
</dbReference>
<dbReference type="STRING" id="1817760.A2151_06060"/>
<dbReference type="AlphaFoldDB" id="A0A1F6TNM8"/>
<feature type="domain" description="Thioredoxin" evidence="3">
    <location>
        <begin position="26"/>
        <end position="179"/>
    </location>
</feature>
<accession>A0A1F6TNM8</accession>
<dbReference type="GO" id="GO:0015036">
    <property type="term" value="F:disulfide oxidoreductase activity"/>
    <property type="evidence" value="ECO:0007669"/>
    <property type="project" value="UniProtKB-ARBA"/>
</dbReference>